<dbReference type="EMBL" id="JBFRCH010000011">
    <property type="protein sequence ID" value="MEX3934156.1"/>
    <property type="molecule type" value="Genomic_DNA"/>
</dbReference>
<organism evidence="1 2">
    <name type="scientific">Paraburkholderia phymatum</name>
    <dbReference type="NCBI Taxonomy" id="148447"/>
    <lineage>
        <taxon>Bacteria</taxon>
        <taxon>Pseudomonadati</taxon>
        <taxon>Pseudomonadota</taxon>
        <taxon>Betaproteobacteria</taxon>
        <taxon>Burkholderiales</taxon>
        <taxon>Burkholderiaceae</taxon>
        <taxon>Paraburkholderia</taxon>
    </lineage>
</organism>
<dbReference type="Proteomes" id="UP001558850">
    <property type="component" value="Unassembled WGS sequence"/>
</dbReference>
<gene>
    <name evidence="1" type="ORF">AB4Y32_20530</name>
</gene>
<accession>A0ACC6U377</accession>
<keyword evidence="2" id="KW-1185">Reference proteome</keyword>
<sequence>MPLIELYPYVKLAHVSFVTGSGLLFATRGAAVLTGRAWPTRPGWRRLSYVIDTSLLAAGGALWLMLHLNPVRDAWLGAKLLMLVAYIVAGSFALKHGRTRFVRCVSLGCAIALYLLIVSVAVTHRPLGLFAQA</sequence>
<proteinExistence type="predicted"/>
<name>A0ACC6U377_9BURK</name>
<evidence type="ECO:0000313" key="1">
    <source>
        <dbReference type="EMBL" id="MEX3934156.1"/>
    </source>
</evidence>
<comment type="caution">
    <text evidence="1">The sequence shown here is derived from an EMBL/GenBank/DDBJ whole genome shotgun (WGS) entry which is preliminary data.</text>
</comment>
<protein>
    <submittedName>
        <fullName evidence="1">SirB2 family protein</fullName>
    </submittedName>
</protein>
<reference evidence="1" key="1">
    <citation type="submission" date="2024-07" db="EMBL/GenBank/DDBJ databases">
        <title>A survey of Mimosa microsymbionts across Brazilian biomes reveals a high diversity of Paraburkholderia nodulating endemic species, but also that Cupriavidus is common as a symbiont of widespread species.</title>
        <authorList>
            <person name="Rouws L."/>
            <person name="Barauna A."/>
            <person name="Beukes C."/>
            <person name="Rouws J.R.C."/>
            <person name="De Faria S.M."/>
            <person name="Gross E."/>
            <person name="Bueno Dos Reis Junior F."/>
            <person name="Simon M.F."/>
            <person name="Maluk M."/>
            <person name="Odee D.W."/>
            <person name="Kenicer G."/>
            <person name="Young J.P.W."/>
            <person name="Reis V.M."/>
            <person name="Zilli J."/>
            <person name="James E.K."/>
        </authorList>
    </citation>
    <scope>NUCLEOTIDE SEQUENCE</scope>
    <source>
        <strain evidence="1">EG181B</strain>
    </source>
</reference>
<evidence type="ECO:0000313" key="2">
    <source>
        <dbReference type="Proteomes" id="UP001558850"/>
    </source>
</evidence>